<dbReference type="Gene3D" id="3.90.470.10">
    <property type="entry name" value="Ribosomal protein L22/L17"/>
    <property type="match status" value="1"/>
</dbReference>
<dbReference type="Pfam" id="PF08315">
    <property type="entry name" value="cwf18"/>
    <property type="match status" value="1"/>
</dbReference>
<dbReference type="InterPro" id="IPR013169">
    <property type="entry name" value="mRNA_splic_Cwf18-like"/>
</dbReference>
<keyword evidence="7" id="KW-1185">Reference proteome</keyword>
<comment type="similarity">
    <text evidence="1 4">Belongs to the universal ribosomal protein uL22 family.</text>
</comment>
<evidence type="ECO:0000313" key="7">
    <source>
        <dbReference type="Proteomes" id="UP000242913"/>
    </source>
</evidence>
<proteinExistence type="inferred from homology"/>
<dbReference type="EMBL" id="KZ269980">
    <property type="protein sequence ID" value="OZC11391.1"/>
    <property type="molecule type" value="Genomic_DNA"/>
</dbReference>
<evidence type="ECO:0000256" key="1">
    <source>
        <dbReference type="ARBA" id="ARBA00009451"/>
    </source>
</evidence>
<dbReference type="AlphaFoldDB" id="A0A238C1M8"/>
<dbReference type="GO" id="GO:0003735">
    <property type="term" value="F:structural constituent of ribosome"/>
    <property type="evidence" value="ECO:0007669"/>
    <property type="project" value="InterPro"/>
</dbReference>
<dbReference type="Proteomes" id="UP000242913">
    <property type="component" value="Unassembled WGS sequence"/>
</dbReference>
<protein>
    <recommendedName>
        <fullName evidence="8">39S ribosomal protein L22, mitochondrial</fullName>
    </recommendedName>
</protein>
<evidence type="ECO:0000256" key="3">
    <source>
        <dbReference type="ARBA" id="ARBA00023274"/>
    </source>
</evidence>
<evidence type="ECO:0000256" key="4">
    <source>
        <dbReference type="RuleBase" id="RU004005"/>
    </source>
</evidence>
<gene>
    <name evidence="6" type="ORF">X798_01247</name>
</gene>
<organism evidence="6 7">
    <name type="scientific">Onchocerca flexuosa</name>
    <dbReference type="NCBI Taxonomy" id="387005"/>
    <lineage>
        <taxon>Eukaryota</taxon>
        <taxon>Metazoa</taxon>
        <taxon>Ecdysozoa</taxon>
        <taxon>Nematoda</taxon>
        <taxon>Chromadorea</taxon>
        <taxon>Rhabditida</taxon>
        <taxon>Spirurina</taxon>
        <taxon>Spiruromorpha</taxon>
        <taxon>Filarioidea</taxon>
        <taxon>Onchocercidae</taxon>
        <taxon>Onchocerca</taxon>
    </lineage>
</organism>
<dbReference type="GO" id="GO:0071014">
    <property type="term" value="C:post-mRNA release spliceosomal complex"/>
    <property type="evidence" value="ECO:0007669"/>
    <property type="project" value="TreeGrafter"/>
</dbReference>
<dbReference type="PANTHER" id="PTHR31551:SF1">
    <property type="entry name" value="COILED-COIL DOMAIN-CONTAINING PROTEIN 12"/>
    <property type="match status" value="1"/>
</dbReference>
<evidence type="ECO:0000256" key="2">
    <source>
        <dbReference type="ARBA" id="ARBA00022980"/>
    </source>
</evidence>
<dbReference type="OrthoDB" id="416470at2759"/>
<dbReference type="PANTHER" id="PTHR31551">
    <property type="entry name" value="PRE-MRNA-SPLICING FACTOR CWF18"/>
    <property type="match status" value="1"/>
</dbReference>
<dbReference type="GO" id="GO:0006412">
    <property type="term" value="P:translation"/>
    <property type="evidence" value="ECO:0007669"/>
    <property type="project" value="InterPro"/>
</dbReference>
<dbReference type="SUPFAM" id="SSF54843">
    <property type="entry name" value="Ribosomal protein L22"/>
    <property type="match status" value="1"/>
</dbReference>
<sequence>MLKRSGFLCRKLHHCFEYPLSPIFFPSVSLSQISQRCHGTLYPGTDITIEEAWKRRIQLRQPKLQCDEQIRPKLYYAPEWDLEKRHDGVEGEAHPMIGQNVMTPEKWNYYNKVVWPPNYVSPETGLPLLRQVYYCRESVHCSPKRMFMACHLVWRLNVDEAMEQLRLQRKKACMILRQALVDAKKKASAELHIEFPSDMHVAEAFPIQCQIVKGYRRHARERITITRYRYINIFVRLEEGDGPPMKNRWLPKNGWDKMEDYYKYLRERSIEYKKSKSFRMTLGSGEESKMADGFVEEQDIDIAEMSISLEKESNERKRRLKEMCEGIQHEDNGKETGSSNKSIKLTFRSYEPQSNLGDKRNDIDLFTVEKEIADQLADTQDTSVVEQIDITTLAPRKIDWDLKRDIAEKLEKLERRTERAMAQLIRERLKAGKTELADAVNSGAYSELQPDD</sequence>
<evidence type="ECO:0000256" key="5">
    <source>
        <dbReference type="SAM" id="Coils"/>
    </source>
</evidence>
<dbReference type="InterPro" id="IPR036394">
    <property type="entry name" value="Ribosomal_uL22_sf"/>
</dbReference>
<dbReference type="InterPro" id="IPR001063">
    <property type="entry name" value="Ribosomal_uL22"/>
</dbReference>
<reference evidence="6 7" key="1">
    <citation type="submission" date="2015-12" db="EMBL/GenBank/DDBJ databases">
        <title>Draft genome of the nematode, Onchocerca flexuosa.</title>
        <authorList>
            <person name="Mitreva M."/>
        </authorList>
    </citation>
    <scope>NUCLEOTIDE SEQUENCE [LARGE SCALE GENOMIC DNA]</scope>
    <source>
        <strain evidence="6">Red Deer</strain>
    </source>
</reference>
<evidence type="ECO:0000313" key="6">
    <source>
        <dbReference type="EMBL" id="OZC11391.1"/>
    </source>
</evidence>
<keyword evidence="5" id="KW-0175">Coiled coil</keyword>
<dbReference type="GO" id="GO:0005684">
    <property type="term" value="C:U2-type spliceosomal complex"/>
    <property type="evidence" value="ECO:0007669"/>
    <property type="project" value="TreeGrafter"/>
</dbReference>
<evidence type="ECO:0008006" key="8">
    <source>
        <dbReference type="Google" id="ProtNLM"/>
    </source>
</evidence>
<feature type="coiled-coil region" evidence="5">
    <location>
        <begin position="403"/>
        <end position="430"/>
    </location>
</feature>
<accession>A0A238C1M8</accession>
<name>A0A238C1M8_9BILA</name>
<keyword evidence="3 4" id="KW-0687">Ribonucleoprotein</keyword>
<keyword evidence="2 4" id="KW-0689">Ribosomal protein</keyword>
<dbReference type="GO" id="GO:0005840">
    <property type="term" value="C:ribosome"/>
    <property type="evidence" value="ECO:0007669"/>
    <property type="project" value="UniProtKB-KW"/>
</dbReference>
<dbReference type="Pfam" id="PF00237">
    <property type="entry name" value="Ribosomal_L22"/>
    <property type="match status" value="1"/>
</dbReference>